<feature type="compositionally biased region" description="Low complexity" evidence="6">
    <location>
        <begin position="213"/>
        <end position="231"/>
    </location>
</feature>
<dbReference type="InterPro" id="IPR006612">
    <property type="entry name" value="THAP_Znf"/>
</dbReference>
<evidence type="ECO:0000256" key="4">
    <source>
        <dbReference type="ARBA" id="ARBA00023125"/>
    </source>
</evidence>
<dbReference type="GO" id="GO:0008270">
    <property type="term" value="F:zinc ion binding"/>
    <property type="evidence" value="ECO:0007669"/>
    <property type="project" value="UniProtKB-KW"/>
</dbReference>
<feature type="region of interest" description="Disordered" evidence="6">
    <location>
        <begin position="151"/>
        <end position="186"/>
    </location>
</feature>
<proteinExistence type="evidence at transcript level"/>
<feature type="region of interest" description="Disordered" evidence="6">
    <location>
        <begin position="97"/>
        <end position="125"/>
    </location>
</feature>
<feature type="domain" description="THAP-type" evidence="7">
    <location>
        <begin position="1"/>
        <end position="95"/>
    </location>
</feature>
<evidence type="ECO:0000313" key="8">
    <source>
        <dbReference type="EMBL" id="JAB80553.1"/>
    </source>
</evidence>
<dbReference type="SMART" id="SM00980">
    <property type="entry name" value="THAP"/>
    <property type="match status" value="1"/>
</dbReference>
<dbReference type="Pfam" id="PF05485">
    <property type="entry name" value="THAP"/>
    <property type="match status" value="1"/>
</dbReference>
<reference evidence="8" key="1">
    <citation type="journal article" date="2015" name="Sci. Rep.">
        <title>Tissue- and time-dependent transcription in Ixodes ricinus salivary glands and midguts when blood feeding on the vertebrate host.</title>
        <authorList>
            <person name="Kotsyfakis M."/>
            <person name="Schwarz A."/>
            <person name="Erhart J."/>
            <person name="Ribeiro J.M."/>
        </authorList>
    </citation>
    <scope>NUCLEOTIDE SEQUENCE</scope>
    <source>
        <tissue evidence="8">Salivary gland and midgut</tissue>
    </source>
</reference>
<feature type="region of interest" description="Disordered" evidence="6">
    <location>
        <begin position="204"/>
        <end position="281"/>
    </location>
</feature>
<dbReference type="EMBL" id="GANP01003915">
    <property type="protein sequence ID" value="JAB80553.1"/>
    <property type="molecule type" value="mRNA"/>
</dbReference>
<keyword evidence="1" id="KW-0479">Metal-binding</keyword>
<dbReference type="InterPro" id="IPR026516">
    <property type="entry name" value="THAP1/10"/>
</dbReference>
<evidence type="ECO:0000256" key="5">
    <source>
        <dbReference type="PROSITE-ProRule" id="PRU00309"/>
    </source>
</evidence>
<accession>V5I0A5</accession>
<dbReference type="SMART" id="SM00692">
    <property type="entry name" value="DM3"/>
    <property type="match status" value="1"/>
</dbReference>
<feature type="compositionally biased region" description="Acidic residues" evidence="6">
    <location>
        <begin position="250"/>
        <end position="268"/>
    </location>
</feature>
<dbReference type="SUPFAM" id="SSF57716">
    <property type="entry name" value="Glucocorticoid receptor-like (DNA-binding domain)"/>
    <property type="match status" value="1"/>
</dbReference>
<dbReference type="GO" id="GO:0043565">
    <property type="term" value="F:sequence-specific DNA binding"/>
    <property type="evidence" value="ECO:0007669"/>
    <property type="project" value="InterPro"/>
</dbReference>
<sequence>MPTGCSVLQCPNRTPNSPLVRAKNLLFHRLPREEPLRGEWCRRISREDPGQGELRVCSDHFDGDRDYRRLLGVLRDAGQSRKKVHLKPDAVPWLRLPPTAKRLSPAKDPTVPTSKSRRTENDEPAVEMDCFEGNTPREHSCHCRHRPATRDTAIQADPHKSPAPALTPRPPVMKDRSVGTGPWLGKQSIGTQANTLIKIHTTRYVQTEDSETPDSSSTTLGSNSTTTTTTSAVPLQKPGPACAMNPVLSDSDEEEEEEDEDDDNDDPLWEPPTKRGFVKLR</sequence>
<name>V5I0A5_IXORI</name>
<keyword evidence="3" id="KW-0862">Zinc</keyword>
<evidence type="ECO:0000256" key="3">
    <source>
        <dbReference type="ARBA" id="ARBA00022833"/>
    </source>
</evidence>
<dbReference type="PANTHER" id="PTHR46600">
    <property type="entry name" value="THAP DOMAIN-CONTAINING"/>
    <property type="match status" value="1"/>
</dbReference>
<evidence type="ECO:0000256" key="1">
    <source>
        <dbReference type="ARBA" id="ARBA00022723"/>
    </source>
</evidence>
<evidence type="ECO:0000259" key="7">
    <source>
        <dbReference type="PROSITE" id="PS50950"/>
    </source>
</evidence>
<dbReference type="PROSITE" id="PS50950">
    <property type="entry name" value="ZF_THAP"/>
    <property type="match status" value="1"/>
</dbReference>
<protein>
    <recommendedName>
        <fullName evidence="7">THAP-type domain-containing protein</fullName>
    </recommendedName>
</protein>
<organism evidence="8">
    <name type="scientific">Ixodes ricinus</name>
    <name type="common">Common tick</name>
    <name type="synonym">Acarus ricinus</name>
    <dbReference type="NCBI Taxonomy" id="34613"/>
    <lineage>
        <taxon>Eukaryota</taxon>
        <taxon>Metazoa</taxon>
        <taxon>Ecdysozoa</taxon>
        <taxon>Arthropoda</taxon>
        <taxon>Chelicerata</taxon>
        <taxon>Arachnida</taxon>
        <taxon>Acari</taxon>
        <taxon>Parasitiformes</taxon>
        <taxon>Ixodida</taxon>
        <taxon>Ixodoidea</taxon>
        <taxon>Ixodidae</taxon>
        <taxon>Ixodinae</taxon>
        <taxon>Ixodes</taxon>
    </lineage>
</organism>
<evidence type="ECO:0000256" key="2">
    <source>
        <dbReference type="ARBA" id="ARBA00022771"/>
    </source>
</evidence>
<evidence type="ECO:0000256" key="6">
    <source>
        <dbReference type="SAM" id="MobiDB-lite"/>
    </source>
</evidence>
<keyword evidence="2 5" id="KW-0863">Zinc-finger</keyword>
<keyword evidence="4 5" id="KW-0238">DNA-binding</keyword>
<dbReference type="AlphaFoldDB" id="V5I0A5"/>
<dbReference type="PANTHER" id="PTHR46600:SF11">
    <property type="entry name" value="THAP DOMAIN-CONTAINING PROTEIN 10"/>
    <property type="match status" value="1"/>
</dbReference>